<evidence type="ECO:0000313" key="7">
    <source>
        <dbReference type="Proteomes" id="UP000237983"/>
    </source>
</evidence>
<protein>
    <submittedName>
        <fullName evidence="6">DNA-binding MarR family transcriptional regulator</fullName>
    </submittedName>
</protein>
<evidence type="ECO:0000256" key="2">
    <source>
        <dbReference type="ARBA" id="ARBA00023125"/>
    </source>
</evidence>
<dbReference type="PROSITE" id="PS50995">
    <property type="entry name" value="HTH_MARR_2"/>
    <property type="match status" value="1"/>
</dbReference>
<dbReference type="InterPro" id="IPR039422">
    <property type="entry name" value="MarR/SlyA-like"/>
</dbReference>
<dbReference type="InterPro" id="IPR036388">
    <property type="entry name" value="WH-like_DNA-bd_sf"/>
</dbReference>
<dbReference type="GO" id="GO:0006950">
    <property type="term" value="P:response to stress"/>
    <property type="evidence" value="ECO:0007669"/>
    <property type="project" value="TreeGrafter"/>
</dbReference>
<dbReference type="Proteomes" id="UP000237983">
    <property type="component" value="Unassembled WGS sequence"/>
</dbReference>
<feature type="compositionally biased region" description="Gly residues" evidence="4">
    <location>
        <begin position="19"/>
        <end position="32"/>
    </location>
</feature>
<keyword evidence="1" id="KW-0805">Transcription regulation</keyword>
<feature type="region of interest" description="Disordered" evidence="4">
    <location>
        <begin position="1"/>
        <end position="41"/>
    </location>
</feature>
<keyword evidence="3" id="KW-0804">Transcription</keyword>
<dbReference type="EMBL" id="PVTL01000006">
    <property type="protein sequence ID" value="PRY67412.1"/>
    <property type="molecule type" value="Genomic_DNA"/>
</dbReference>
<gene>
    <name evidence="6" type="ORF">B0I08_10615</name>
</gene>
<dbReference type="Gene3D" id="1.10.10.10">
    <property type="entry name" value="Winged helix-like DNA-binding domain superfamily/Winged helix DNA-binding domain"/>
    <property type="match status" value="1"/>
</dbReference>
<dbReference type="GO" id="GO:0003700">
    <property type="term" value="F:DNA-binding transcription factor activity"/>
    <property type="evidence" value="ECO:0007669"/>
    <property type="project" value="InterPro"/>
</dbReference>
<evidence type="ECO:0000313" key="6">
    <source>
        <dbReference type="EMBL" id="PRY67412.1"/>
    </source>
</evidence>
<dbReference type="InterPro" id="IPR000835">
    <property type="entry name" value="HTH_MarR-typ"/>
</dbReference>
<accession>A0A2T0VB39</accession>
<dbReference type="SMART" id="SM00347">
    <property type="entry name" value="HTH_MARR"/>
    <property type="match status" value="1"/>
</dbReference>
<dbReference type="Pfam" id="PF01047">
    <property type="entry name" value="MarR"/>
    <property type="match status" value="1"/>
</dbReference>
<proteinExistence type="predicted"/>
<dbReference type="InterPro" id="IPR036390">
    <property type="entry name" value="WH_DNA-bd_sf"/>
</dbReference>
<evidence type="ECO:0000256" key="4">
    <source>
        <dbReference type="SAM" id="MobiDB-lite"/>
    </source>
</evidence>
<dbReference type="PROSITE" id="PS01117">
    <property type="entry name" value="HTH_MARR_1"/>
    <property type="match status" value="1"/>
</dbReference>
<keyword evidence="7" id="KW-1185">Reference proteome</keyword>
<evidence type="ECO:0000256" key="1">
    <source>
        <dbReference type="ARBA" id="ARBA00023015"/>
    </source>
</evidence>
<evidence type="ECO:0000256" key="3">
    <source>
        <dbReference type="ARBA" id="ARBA00023163"/>
    </source>
</evidence>
<keyword evidence="2 6" id="KW-0238">DNA-binding</keyword>
<dbReference type="InterPro" id="IPR023187">
    <property type="entry name" value="Tscrpt_reg_MarR-type_CS"/>
</dbReference>
<dbReference type="PRINTS" id="PR00598">
    <property type="entry name" value="HTHMARR"/>
</dbReference>
<organism evidence="6 7">
    <name type="scientific">Glaciihabitans tibetensis</name>
    <dbReference type="NCBI Taxonomy" id="1266600"/>
    <lineage>
        <taxon>Bacteria</taxon>
        <taxon>Bacillati</taxon>
        <taxon>Actinomycetota</taxon>
        <taxon>Actinomycetes</taxon>
        <taxon>Micrococcales</taxon>
        <taxon>Microbacteriaceae</taxon>
        <taxon>Glaciihabitans</taxon>
    </lineage>
</organism>
<dbReference type="PANTHER" id="PTHR33164">
    <property type="entry name" value="TRANSCRIPTIONAL REGULATOR, MARR FAMILY"/>
    <property type="match status" value="1"/>
</dbReference>
<dbReference type="RefSeq" id="WP_281260211.1">
    <property type="nucleotide sequence ID" value="NZ_PVTL01000006.1"/>
</dbReference>
<sequence>MTDPMQSSAGPFERDQGAGEQGAGDQGAGDQGAGEPSAVDPIASWPIGRLLSTAARLVEHAWAQALEERGLTHAGLIVLHLLDSGALGQTELARRARVETQTMSRTVDRLEKSGYVVRAADPIDRRRQRIARTAEGDAALEATRALEAEVFPAVGDPELVRYSLLEIIHAASRDRWTKDADSLALPPIVGS</sequence>
<dbReference type="SUPFAM" id="SSF46785">
    <property type="entry name" value="Winged helix' DNA-binding domain"/>
    <property type="match status" value="1"/>
</dbReference>
<comment type="caution">
    <text evidence="6">The sequence shown here is derived from an EMBL/GenBank/DDBJ whole genome shotgun (WGS) entry which is preliminary data.</text>
</comment>
<dbReference type="AlphaFoldDB" id="A0A2T0VB39"/>
<reference evidence="6 7" key="1">
    <citation type="submission" date="2018-03" db="EMBL/GenBank/DDBJ databases">
        <title>Genomic Encyclopedia of Type Strains, Phase III (KMG-III): the genomes of soil and plant-associated and newly described type strains.</title>
        <authorList>
            <person name="Whitman W."/>
        </authorList>
    </citation>
    <scope>NUCLEOTIDE SEQUENCE [LARGE SCALE GENOMIC DNA]</scope>
    <source>
        <strain evidence="6 7">CGMCC 1.12484</strain>
    </source>
</reference>
<dbReference type="GO" id="GO:0003677">
    <property type="term" value="F:DNA binding"/>
    <property type="evidence" value="ECO:0007669"/>
    <property type="project" value="UniProtKB-KW"/>
</dbReference>
<dbReference type="PANTHER" id="PTHR33164:SF43">
    <property type="entry name" value="HTH-TYPE TRANSCRIPTIONAL REPRESSOR YETL"/>
    <property type="match status" value="1"/>
</dbReference>
<feature type="domain" description="HTH marR-type" evidence="5">
    <location>
        <begin position="44"/>
        <end position="173"/>
    </location>
</feature>
<evidence type="ECO:0000259" key="5">
    <source>
        <dbReference type="PROSITE" id="PS50995"/>
    </source>
</evidence>
<name>A0A2T0VB39_9MICO</name>